<sequence>MSVVAMLQGTEAADRGTLRTALAIGRKMNVGVTGLFALPDPDSAFMIVGTPEGAGLTAQASQSIIDMQAEMKRTAEAVFAEVIGNDDHGVQSAFLHEVNLVERAAANAATLAEAVVFPRSSANATAPLYIAFEHVLMDARLPLVLAGSGDPAPGPAVIAWDGSNGAARAVRFHLPLIRAIGDVIIAQNRKDLGRDTARPVAEPDTLARWLKRYNVTTSDAAIEEDVGAGLLALAQGSGASMIVAGAYGHSRLGERLFGGTTRTLLAADTAPALALSH</sequence>
<accession>A0A059F9U9</accession>
<name>A0A059F9U9_9PROT</name>
<proteinExistence type="predicted"/>
<dbReference type="PATRIC" id="fig|1280950.3.peg.3374"/>
<evidence type="ECO:0000313" key="1">
    <source>
        <dbReference type="EMBL" id="KCZ87336.1"/>
    </source>
</evidence>
<dbReference type="SUPFAM" id="SSF52402">
    <property type="entry name" value="Adenine nucleotide alpha hydrolases-like"/>
    <property type="match status" value="1"/>
</dbReference>
<dbReference type="Gene3D" id="3.40.50.12370">
    <property type="match status" value="1"/>
</dbReference>
<dbReference type="eggNOG" id="COG0589">
    <property type="taxonomic scope" value="Bacteria"/>
</dbReference>
<gene>
    <name evidence="1" type="ORF">HJO_16857</name>
</gene>
<keyword evidence="2" id="KW-1185">Reference proteome</keyword>
<protein>
    <submittedName>
        <fullName evidence="1">Universal stress protein family protein</fullName>
    </submittedName>
</protein>
<dbReference type="RefSeq" id="WP_051618752.1">
    <property type="nucleotide sequence ID" value="NZ_ARYK01000013.1"/>
</dbReference>
<dbReference type="Proteomes" id="UP000025171">
    <property type="component" value="Unassembled WGS sequence"/>
</dbReference>
<reference evidence="1 2" key="1">
    <citation type="journal article" date="2014" name="Antonie Van Leeuwenhoek">
        <title>Hyphomonas beringensis sp. nov. and Hyphomonas chukchiensis sp. nov., isolated from surface seawater of the Bering Sea and Chukchi Sea.</title>
        <authorList>
            <person name="Li C."/>
            <person name="Lai Q."/>
            <person name="Li G."/>
            <person name="Dong C."/>
            <person name="Wang J."/>
            <person name="Liao Y."/>
            <person name="Shao Z."/>
        </authorList>
    </citation>
    <scope>NUCLEOTIDE SEQUENCE [LARGE SCALE GENOMIC DNA]</scope>
    <source>
        <strain evidence="1 2">MHS-2</strain>
    </source>
</reference>
<dbReference type="CDD" id="cd00293">
    <property type="entry name" value="USP-like"/>
    <property type="match status" value="1"/>
</dbReference>
<dbReference type="OrthoDB" id="9804721at2"/>
<evidence type="ECO:0000313" key="2">
    <source>
        <dbReference type="Proteomes" id="UP000025171"/>
    </source>
</evidence>
<dbReference type="AlphaFoldDB" id="A0A059F9U9"/>
<organism evidence="1 2">
    <name type="scientific">Hyphomonas johnsonii MHS-2</name>
    <dbReference type="NCBI Taxonomy" id="1280950"/>
    <lineage>
        <taxon>Bacteria</taxon>
        <taxon>Pseudomonadati</taxon>
        <taxon>Pseudomonadota</taxon>
        <taxon>Alphaproteobacteria</taxon>
        <taxon>Hyphomonadales</taxon>
        <taxon>Hyphomonadaceae</taxon>
        <taxon>Hyphomonas</taxon>
    </lineage>
</organism>
<dbReference type="EMBL" id="ARYK01000013">
    <property type="protein sequence ID" value="KCZ87336.1"/>
    <property type="molecule type" value="Genomic_DNA"/>
</dbReference>
<comment type="caution">
    <text evidence="1">The sequence shown here is derived from an EMBL/GenBank/DDBJ whole genome shotgun (WGS) entry which is preliminary data.</text>
</comment>
<dbReference type="STRING" id="1280950.HJO_16857"/>